<evidence type="ECO:0000256" key="4">
    <source>
        <dbReference type="ARBA" id="ARBA00022448"/>
    </source>
</evidence>
<evidence type="ECO:0000259" key="8">
    <source>
        <dbReference type="Pfam" id="PF20655"/>
    </source>
</evidence>
<dbReference type="GO" id="GO:0007041">
    <property type="term" value="P:lysosomal transport"/>
    <property type="evidence" value="ECO:0007669"/>
    <property type="project" value="TreeGrafter"/>
</dbReference>
<dbReference type="GO" id="GO:0006896">
    <property type="term" value="P:Golgi to vacuole transport"/>
    <property type="evidence" value="ECO:0007669"/>
    <property type="project" value="TreeGrafter"/>
</dbReference>
<evidence type="ECO:0000256" key="1">
    <source>
        <dbReference type="ARBA" id="ARBA00004601"/>
    </source>
</evidence>
<protein>
    <recommendedName>
        <fullName evidence="3">Vacuolar protein sorting-associated protein 52 homolog</fullName>
    </recommendedName>
</protein>
<dbReference type="PANTHER" id="PTHR14190:SF7">
    <property type="entry name" value="VACUOLAR PROTEIN SORTING-ASSOCIATED PROTEIN 52 HOMOLOG"/>
    <property type="match status" value="1"/>
</dbReference>
<evidence type="ECO:0000313" key="10">
    <source>
        <dbReference type="Proteomes" id="UP000677054"/>
    </source>
</evidence>
<dbReference type="GO" id="GO:0015031">
    <property type="term" value="P:protein transport"/>
    <property type="evidence" value="ECO:0007669"/>
    <property type="project" value="UniProtKB-KW"/>
</dbReference>
<evidence type="ECO:0000259" key="7">
    <source>
        <dbReference type="Pfam" id="PF04129"/>
    </source>
</evidence>
<dbReference type="EMBL" id="LR899658">
    <property type="protein sequence ID" value="CAD7241497.1"/>
    <property type="molecule type" value="Genomic_DNA"/>
</dbReference>
<dbReference type="Pfam" id="PF20655">
    <property type="entry name" value="Vps52_C"/>
    <property type="match status" value="1"/>
</dbReference>
<dbReference type="PANTHER" id="PTHR14190">
    <property type="entry name" value="SUPPRESSOR OF ACTIN MUTATIONS 2/VACUOLAR PROTEIN SORTING 52"/>
    <property type="match status" value="1"/>
</dbReference>
<dbReference type="GO" id="GO:0032456">
    <property type="term" value="P:endocytic recycling"/>
    <property type="evidence" value="ECO:0007669"/>
    <property type="project" value="TreeGrafter"/>
</dbReference>
<gene>
    <name evidence="9" type="ORF">DSTB1V02_LOCUS1485</name>
</gene>
<evidence type="ECO:0000256" key="6">
    <source>
        <dbReference type="ARBA" id="ARBA00023034"/>
    </source>
</evidence>
<keyword evidence="10" id="KW-1185">Reference proteome</keyword>
<dbReference type="Pfam" id="PF04129">
    <property type="entry name" value="Vps52_CC"/>
    <property type="match status" value="1"/>
</dbReference>
<proteinExistence type="inferred from homology"/>
<feature type="domain" description="Vps52 coiled-coil" evidence="7">
    <location>
        <begin position="55"/>
        <end position="227"/>
    </location>
</feature>
<keyword evidence="5" id="KW-0653">Protein transport</keyword>
<evidence type="ECO:0000313" key="9">
    <source>
        <dbReference type="EMBL" id="CAD7241497.1"/>
    </source>
</evidence>
<dbReference type="InterPro" id="IPR048361">
    <property type="entry name" value="Vps52_C"/>
</dbReference>
<keyword evidence="6" id="KW-0333">Golgi apparatus</keyword>
<evidence type="ECO:0000256" key="5">
    <source>
        <dbReference type="ARBA" id="ARBA00022927"/>
    </source>
</evidence>
<dbReference type="GO" id="GO:0019905">
    <property type="term" value="F:syntaxin binding"/>
    <property type="evidence" value="ECO:0007669"/>
    <property type="project" value="TreeGrafter"/>
</dbReference>
<dbReference type="InterPro" id="IPR048319">
    <property type="entry name" value="Vps52_CC"/>
</dbReference>
<keyword evidence="4" id="KW-0813">Transport</keyword>
<comment type="subcellular location">
    <subcellularLocation>
        <location evidence="1">Golgi apparatus</location>
        <location evidence="1">trans-Golgi network</location>
    </subcellularLocation>
</comment>
<dbReference type="GO" id="GO:0005829">
    <property type="term" value="C:cytosol"/>
    <property type="evidence" value="ECO:0007669"/>
    <property type="project" value="GOC"/>
</dbReference>
<reference evidence="9" key="1">
    <citation type="submission" date="2020-11" db="EMBL/GenBank/DDBJ databases">
        <authorList>
            <person name="Tran Van P."/>
        </authorList>
    </citation>
    <scope>NUCLEOTIDE SEQUENCE</scope>
</reference>
<name>A0A7R9A335_9CRUS</name>
<dbReference type="InterPro" id="IPR007258">
    <property type="entry name" value="Vps52"/>
</dbReference>
<dbReference type="Proteomes" id="UP000677054">
    <property type="component" value="Unassembled WGS sequence"/>
</dbReference>
<dbReference type="AlphaFoldDB" id="A0A7R9A335"/>
<dbReference type="OrthoDB" id="19482at2759"/>
<evidence type="ECO:0000256" key="3">
    <source>
        <dbReference type="ARBA" id="ARBA00017083"/>
    </source>
</evidence>
<feature type="domain" description="Vps52 C-terminal" evidence="8">
    <location>
        <begin position="244"/>
        <end position="577"/>
    </location>
</feature>
<evidence type="ECO:0000256" key="2">
    <source>
        <dbReference type="ARBA" id="ARBA00008180"/>
    </source>
</evidence>
<dbReference type="EMBL" id="CAJPEV010000141">
    <property type="protein sequence ID" value="CAG0881281.1"/>
    <property type="molecule type" value="Genomic_DNA"/>
</dbReference>
<dbReference type="GO" id="GO:0042147">
    <property type="term" value="P:retrograde transport, endosome to Golgi"/>
    <property type="evidence" value="ECO:0007669"/>
    <property type="project" value="TreeGrafter"/>
</dbReference>
<comment type="similarity">
    <text evidence="2">Belongs to the VPS52 family.</text>
</comment>
<accession>A0A7R9A335</accession>
<sequence>MSEESNKKGDKSLGIPKELQSHAIQEALQKGIDLRQYSLSIEEELKKVENASIQDYIKESHNIANLHNQISACDDILQRMEEMLRGFQSDLGSISGEIATLQQHSVSMNVQLKNRQAIRGQLSQFIDEMIVPENMIRTILDCPVTETDFQEQLLILDQKIAFVKEQSFREARSVQDVRDVLENLKIKVLSKIREFLLQKIYQMRKPMTNYQMPQNAMLKHKYFYQFLMSHEREIAKEVRDEYVETMSKIYFCYFKTYMSRLMKLMTEEVATKEDLLGAEETVRFSLFSTKPSMRNKSTVFTIGQRAEVLTSELEAPIMVPHTSQQTGKKYPFETLFRSEQFALVDNGCREYLFLSEFFMVQDNHAMDLFNSVMGRTISLFQVGCHSSPLHAYVDVAMKISIRQMETFVLESWDSLSLFLCIHLIHRYRLLCHKRAVPALDHHWDALLKLLWPHFEQILMLNLQSLHDCDPHKIAEYDIHPHYISRRYAEYSSSLCSLNDSFPTDNSRVDKLLLLLQTEMQNLLLKMAAVFRDRKHQLMFLINNYDMMLSISVERTREDSKESESFREKLNALSNEYVELLLQPHFGGLLQFVQDLEALGEDNTTMKAQEMKVVTLVKAFNASWKKSLDDIDTEVKTSFPNFKNGNNILQATLTQFVQYYHRFQKILSLPSFKTLPVRSELINIHQLMVEVKKYKPAF</sequence>
<organism evidence="9">
    <name type="scientific">Darwinula stevensoni</name>
    <dbReference type="NCBI Taxonomy" id="69355"/>
    <lineage>
        <taxon>Eukaryota</taxon>
        <taxon>Metazoa</taxon>
        <taxon>Ecdysozoa</taxon>
        <taxon>Arthropoda</taxon>
        <taxon>Crustacea</taxon>
        <taxon>Oligostraca</taxon>
        <taxon>Ostracoda</taxon>
        <taxon>Podocopa</taxon>
        <taxon>Podocopida</taxon>
        <taxon>Darwinulocopina</taxon>
        <taxon>Darwinuloidea</taxon>
        <taxon>Darwinulidae</taxon>
        <taxon>Darwinula</taxon>
    </lineage>
</organism>
<dbReference type="GO" id="GO:0000938">
    <property type="term" value="C:GARP complex"/>
    <property type="evidence" value="ECO:0007669"/>
    <property type="project" value="TreeGrafter"/>
</dbReference>